<dbReference type="PROSITE" id="PS51257">
    <property type="entry name" value="PROKAR_LIPOPROTEIN"/>
    <property type="match status" value="1"/>
</dbReference>
<dbReference type="AlphaFoldDB" id="A0A0C1DQK9"/>
<feature type="chain" id="PRO_5002148745" evidence="1">
    <location>
        <begin position="20"/>
        <end position="195"/>
    </location>
</feature>
<dbReference type="PANTHER" id="PTHR38593">
    <property type="entry name" value="BLR2558 PROTEIN"/>
    <property type="match status" value="1"/>
</dbReference>
<proteinExistence type="predicted"/>
<dbReference type="InterPro" id="IPR025419">
    <property type="entry name" value="DUF4142"/>
</dbReference>
<evidence type="ECO:0000259" key="2">
    <source>
        <dbReference type="Pfam" id="PF13628"/>
    </source>
</evidence>
<dbReference type="InterPro" id="IPR012347">
    <property type="entry name" value="Ferritin-like"/>
</dbReference>
<feature type="domain" description="DUF4142" evidence="2">
    <location>
        <begin position="55"/>
        <end position="189"/>
    </location>
</feature>
<protein>
    <submittedName>
        <fullName evidence="3">Membrane protein</fullName>
    </submittedName>
</protein>
<dbReference type="EMBL" id="JSYN01000002">
    <property type="protein sequence ID" value="KIA96385.1"/>
    <property type="molecule type" value="Genomic_DNA"/>
</dbReference>
<organism evidence="3 4">
    <name type="scientific">Pedobacter kyungheensis</name>
    <dbReference type="NCBI Taxonomy" id="1069985"/>
    <lineage>
        <taxon>Bacteria</taxon>
        <taxon>Pseudomonadati</taxon>
        <taxon>Bacteroidota</taxon>
        <taxon>Sphingobacteriia</taxon>
        <taxon>Sphingobacteriales</taxon>
        <taxon>Sphingobacteriaceae</taxon>
        <taxon>Pedobacter</taxon>
    </lineage>
</organism>
<comment type="caution">
    <text evidence="3">The sequence shown here is derived from an EMBL/GenBank/DDBJ whole genome shotgun (WGS) entry which is preliminary data.</text>
</comment>
<keyword evidence="4" id="KW-1185">Reference proteome</keyword>
<feature type="signal peptide" evidence="1">
    <location>
        <begin position="1"/>
        <end position="19"/>
    </location>
</feature>
<accession>A0A0C1DQK9</accession>
<keyword evidence="1" id="KW-0732">Signal</keyword>
<name>A0A0C1DQK9_9SPHI</name>
<evidence type="ECO:0000313" key="3">
    <source>
        <dbReference type="EMBL" id="KIA96385.1"/>
    </source>
</evidence>
<dbReference type="PANTHER" id="PTHR38593:SF1">
    <property type="entry name" value="BLR2558 PROTEIN"/>
    <property type="match status" value="1"/>
</dbReference>
<dbReference type="OrthoDB" id="883203at2"/>
<evidence type="ECO:0000256" key="1">
    <source>
        <dbReference type="SAM" id="SignalP"/>
    </source>
</evidence>
<evidence type="ECO:0000313" key="4">
    <source>
        <dbReference type="Proteomes" id="UP000031246"/>
    </source>
</evidence>
<sequence>MKNLIYLMAISASALTFQACSGGNKDAKESADSVNMAKDTTTNVAATGGIAVDEADAKFTTQAAVGGMAEVELGKMALEKSSNAKVKEFATMMVKDHGMANTELMAIAKQKNITLPSTVDEEHKQKMDDLSKKTGADFDKAYVDAMVNGHKSTLKLMEDESKDGKDADLKSFATKTAPIVQSHLVMINKISDSMK</sequence>
<dbReference type="Pfam" id="PF13628">
    <property type="entry name" value="DUF4142"/>
    <property type="match status" value="1"/>
</dbReference>
<reference evidence="3 4" key="1">
    <citation type="submission" date="2014-10" db="EMBL/GenBank/DDBJ databases">
        <title>Pedobacter Kyungheensis.</title>
        <authorList>
            <person name="Anderson B.M."/>
            <person name="Newman J.D."/>
        </authorList>
    </citation>
    <scope>NUCLEOTIDE SEQUENCE [LARGE SCALE GENOMIC DNA]</scope>
    <source>
        <strain evidence="3 4">KACC 16221</strain>
    </source>
</reference>
<dbReference type="Gene3D" id="1.20.1260.10">
    <property type="match status" value="1"/>
</dbReference>
<gene>
    <name evidence="3" type="ORF">OC25_01075</name>
</gene>
<dbReference type="RefSeq" id="WP_039470853.1">
    <property type="nucleotide sequence ID" value="NZ_JSYN01000002.1"/>
</dbReference>
<dbReference type="Proteomes" id="UP000031246">
    <property type="component" value="Unassembled WGS sequence"/>
</dbReference>